<feature type="signal peptide" evidence="4">
    <location>
        <begin position="1"/>
        <end position="21"/>
    </location>
</feature>
<dbReference type="GO" id="GO:0016052">
    <property type="term" value="P:carbohydrate catabolic process"/>
    <property type="evidence" value="ECO:0007669"/>
    <property type="project" value="TreeGrafter"/>
</dbReference>
<comment type="similarity">
    <text evidence="1">Belongs to the glycosyl hydrolase 25 family.</text>
</comment>
<name>A0A930I2A7_9BACT</name>
<evidence type="ECO:0000313" key="5">
    <source>
        <dbReference type="EMBL" id="MBF1415900.1"/>
    </source>
</evidence>
<dbReference type="AlphaFoldDB" id="A0A930I2A7"/>
<organism evidence="5 6">
    <name type="scientific">Prevotella histicola</name>
    <dbReference type="NCBI Taxonomy" id="470565"/>
    <lineage>
        <taxon>Bacteria</taxon>
        <taxon>Pseudomonadati</taxon>
        <taxon>Bacteroidota</taxon>
        <taxon>Bacteroidia</taxon>
        <taxon>Bacteroidales</taxon>
        <taxon>Prevotellaceae</taxon>
        <taxon>Prevotella</taxon>
    </lineage>
</organism>
<dbReference type="RefSeq" id="WP_008822934.1">
    <property type="nucleotide sequence ID" value="NZ_CAKAQX010000006.1"/>
</dbReference>
<dbReference type="InterPro" id="IPR018077">
    <property type="entry name" value="Glyco_hydro_fam25_subgr"/>
</dbReference>
<dbReference type="SMART" id="SM00641">
    <property type="entry name" value="Glyco_25"/>
    <property type="match status" value="1"/>
</dbReference>
<keyword evidence="3" id="KW-0326">Glycosidase</keyword>
<dbReference type="PROSITE" id="PS51904">
    <property type="entry name" value="GLYCOSYL_HYDROL_F25_2"/>
    <property type="match status" value="1"/>
</dbReference>
<evidence type="ECO:0000256" key="3">
    <source>
        <dbReference type="ARBA" id="ARBA00023295"/>
    </source>
</evidence>
<comment type="caution">
    <text evidence="5">The sequence shown here is derived from an EMBL/GenBank/DDBJ whole genome shotgun (WGS) entry which is preliminary data.</text>
</comment>
<keyword evidence="2 5" id="KW-0378">Hydrolase</keyword>
<protein>
    <submittedName>
        <fullName evidence="5">Glycosyl hydrolase family 25</fullName>
    </submittedName>
</protein>
<proteinExistence type="inferred from homology"/>
<evidence type="ECO:0000256" key="4">
    <source>
        <dbReference type="SAM" id="SignalP"/>
    </source>
</evidence>
<accession>A0A930I2A7</accession>
<dbReference type="EMBL" id="JABZSQ010000257">
    <property type="protein sequence ID" value="MBF1415900.1"/>
    <property type="molecule type" value="Genomic_DNA"/>
</dbReference>
<dbReference type="GeneID" id="66731926"/>
<dbReference type="PANTHER" id="PTHR34135">
    <property type="entry name" value="LYSOZYME"/>
    <property type="match status" value="1"/>
</dbReference>
<evidence type="ECO:0000256" key="1">
    <source>
        <dbReference type="ARBA" id="ARBA00010646"/>
    </source>
</evidence>
<dbReference type="SUPFAM" id="SSF51445">
    <property type="entry name" value="(Trans)glycosidases"/>
    <property type="match status" value="1"/>
</dbReference>
<evidence type="ECO:0000256" key="2">
    <source>
        <dbReference type="ARBA" id="ARBA00022801"/>
    </source>
</evidence>
<evidence type="ECO:0000313" key="6">
    <source>
        <dbReference type="Proteomes" id="UP000757461"/>
    </source>
</evidence>
<gene>
    <name evidence="5" type="ORF">HXN33_10010</name>
</gene>
<dbReference type="InterPro" id="IPR017853">
    <property type="entry name" value="GH"/>
</dbReference>
<reference evidence="5" key="1">
    <citation type="submission" date="2020-04" db="EMBL/GenBank/DDBJ databases">
        <title>Deep metagenomics examines the oral microbiome during advanced dental caries in children, revealing novel taxa and co-occurrences with host molecules.</title>
        <authorList>
            <person name="Baker J.L."/>
            <person name="Morton J.T."/>
            <person name="Dinis M."/>
            <person name="Alvarez R."/>
            <person name="Tran N.C."/>
            <person name="Knight R."/>
            <person name="Edlund A."/>
        </authorList>
    </citation>
    <scope>NUCLEOTIDE SEQUENCE</scope>
    <source>
        <strain evidence="5">JCVI_25_bin.9</strain>
    </source>
</reference>
<feature type="chain" id="PRO_5041109886" evidence="4">
    <location>
        <begin position="22"/>
        <end position="235"/>
    </location>
</feature>
<dbReference type="GO" id="GO:0003796">
    <property type="term" value="F:lysozyme activity"/>
    <property type="evidence" value="ECO:0007669"/>
    <property type="project" value="InterPro"/>
</dbReference>
<dbReference type="GO" id="GO:0009253">
    <property type="term" value="P:peptidoglycan catabolic process"/>
    <property type="evidence" value="ECO:0007669"/>
    <property type="project" value="InterPro"/>
</dbReference>
<dbReference type="Pfam" id="PF01183">
    <property type="entry name" value="Glyco_hydro_25"/>
    <property type="match status" value="1"/>
</dbReference>
<sequence length="235" mass="27675">MKIKYILIIITCLLTFNNAKAQYNIQCEDTCSHIHGLDMSHYQGDVWWETVAQNSNHKLNYVYLKASEGGSRIDQRYLDNIEAAQRYGMNVGSYHFYRPAQPQAEQLRNFRMQCRPQDQDLIPMVDIETTGGLSREDLRDSLQKFLVLMTQEYGVRPLVYTYTNFYDRYLSGALDGYKLFIAQYTTREPVLQDGRDIFAWQYTGKGRINGVNGYVDKSRLMGKHSMRELRYRRRR</sequence>
<dbReference type="PANTHER" id="PTHR34135:SF2">
    <property type="entry name" value="LYSOZYME"/>
    <property type="match status" value="1"/>
</dbReference>
<dbReference type="Proteomes" id="UP000757461">
    <property type="component" value="Unassembled WGS sequence"/>
</dbReference>
<dbReference type="Gene3D" id="3.20.20.80">
    <property type="entry name" value="Glycosidases"/>
    <property type="match status" value="1"/>
</dbReference>
<dbReference type="GO" id="GO:0016998">
    <property type="term" value="P:cell wall macromolecule catabolic process"/>
    <property type="evidence" value="ECO:0007669"/>
    <property type="project" value="InterPro"/>
</dbReference>
<dbReference type="InterPro" id="IPR002053">
    <property type="entry name" value="Glyco_hydro_25"/>
</dbReference>
<keyword evidence="4" id="KW-0732">Signal</keyword>